<feature type="domain" description="Ketosynthase family 3 (KS3)" evidence="2">
    <location>
        <begin position="9"/>
        <end position="413"/>
    </location>
</feature>
<dbReference type="CDD" id="cd05195">
    <property type="entry name" value="enoyl_red"/>
    <property type="match status" value="1"/>
</dbReference>
<organism evidence="4 5">
    <name type="scientific">Nasonia vitripennis</name>
    <name type="common">Parasitic wasp</name>
    <dbReference type="NCBI Taxonomy" id="7425"/>
    <lineage>
        <taxon>Eukaryota</taxon>
        <taxon>Metazoa</taxon>
        <taxon>Ecdysozoa</taxon>
        <taxon>Arthropoda</taxon>
        <taxon>Hexapoda</taxon>
        <taxon>Insecta</taxon>
        <taxon>Pterygota</taxon>
        <taxon>Neoptera</taxon>
        <taxon>Endopterygota</taxon>
        <taxon>Hymenoptera</taxon>
        <taxon>Apocrita</taxon>
        <taxon>Proctotrupomorpha</taxon>
        <taxon>Chalcidoidea</taxon>
        <taxon>Pteromalidae</taxon>
        <taxon>Pteromalinae</taxon>
        <taxon>Nasonia</taxon>
    </lineage>
</organism>
<dbReference type="InterPro" id="IPR042104">
    <property type="entry name" value="PKS_dehydratase_sf"/>
</dbReference>
<dbReference type="Proteomes" id="UP000002358">
    <property type="component" value="Chromosome 5"/>
</dbReference>
<dbReference type="GO" id="GO:0006633">
    <property type="term" value="P:fatty acid biosynthetic process"/>
    <property type="evidence" value="ECO:0007669"/>
    <property type="project" value="UniProtKB-UniPathway"/>
</dbReference>
<comment type="caution">
    <text evidence="1">Lacks conserved residue(s) required for the propagation of feature annotation.</text>
</comment>
<dbReference type="GeneID" id="100678737"/>
<dbReference type="InterPro" id="IPR016035">
    <property type="entry name" value="Acyl_Trfase/lysoPLipase"/>
</dbReference>
<dbReference type="SUPFAM" id="SSF52151">
    <property type="entry name" value="FabD/lysophospholipase-like"/>
    <property type="match status" value="1"/>
</dbReference>
<dbReference type="InterPro" id="IPR036291">
    <property type="entry name" value="NAD(P)-bd_dom_sf"/>
</dbReference>
<dbReference type="UniPathway" id="UPA00094"/>
<dbReference type="Gene3D" id="3.90.180.10">
    <property type="entry name" value="Medium-chain alcohol dehydrogenases, catalytic domain"/>
    <property type="match status" value="1"/>
</dbReference>
<dbReference type="InterPro" id="IPR014030">
    <property type="entry name" value="Ketoacyl_synth_N"/>
</dbReference>
<dbReference type="SUPFAM" id="SSF51735">
    <property type="entry name" value="NAD(P)-binding Rossmann-fold domains"/>
    <property type="match status" value="1"/>
</dbReference>
<dbReference type="InParanoid" id="A0A7M7H4F7"/>
<keyword evidence="5" id="KW-1185">Reference proteome</keyword>
<dbReference type="SUPFAM" id="SSF55048">
    <property type="entry name" value="Probable ACP-binding domain of malonyl-CoA ACP transacylase"/>
    <property type="match status" value="1"/>
</dbReference>
<dbReference type="KEGG" id="nvi:100678737"/>
<dbReference type="InterPro" id="IPR016039">
    <property type="entry name" value="Thiolase-like"/>
</dbReference>
<dbReference type="Gene3D" id="3.30.70.3290">
    <property type="match status" value="1"/>
</dbReference>
<evidence type="ECO:0000259" key="3">
    <source>
        <dbReference type="PROSITE" id="PS52019"/>
    </source>
</evidence>
<sequence length="2005" mass="222331">MAGCQGVAKDAVVISGIAGCFPNSSNVSELRKNLYEKIDCSTTEHGRWNFDHPEIPLALGIMNNTDKFDRIYFAVHDKLCNRMEPTARLLLERSIEAIIDAGINPNDLRGRNVAVYVNTNLTESEKTMFDDIKADGFGIMGGSKAMIPNRISFSIGLTGTSIHMDAGSAGGIAMLEKALHALKNDECEGAIIAGGILSLQPQVSYQLKKLGLLSNDGKSRSFDDDASGHGRSDGVAAIYLQKAEHAKRIYMEVMGACATHVTCNEINSFIFPKLDCQVELMKKVLNECGLSPDDIAYLEASGTAIKDIDTDELEAIDRVYGKRKEPLYVGSVISNIGNAIPVNSINAIIKVILGMEDKKILPNLNYEKPNSKASGLISGRLRVPTEVTPVKGQYVAINTTSESGVYGSAILKSPNIKKTPDNASKDRLPRLVVISGRTEEAIDTILTFLETNPVDVELCQMLNELFEFGVEKHMQKGYTVLPASGILDEKLKIRGAEVFTGLKRQVWWVFSGMGSQWSGMGAELLKIPVFNDAIRKCDNVLKPLGYDINKIITDKDPKMFDNIIHSFVGIAAVQIGLVDVLRFVGLEPDFIIGHSVGELGCAYADGCITAEQMILAALSRGLASKEVDLIPGSMAAVGLGYDAVKPLCPPDIDVACHNGPDSTTISGPAESMKKFVASLTAKGIFAREVASSGIAYHSRYIAPAGPKLLERLQQVIPNPNPRSAKWVSTSVPKAEWNSLKARLCSAEYHTNNLLSPVLFDETARQIPNGSICVEIAPHGLLQAILKKSLHSSCTNIALTKRGHYDNSALVLAALGKMYALDLNPKISNLYPKIKYPVGTGTPNLSSLIKWDHTSKHFFVSCTSKKIVTSGEKTIEIDLNKADDNFLKANTINGKIVTPLSSCLNTAWDTLKNWQTLNTKEPDAKEILNVVFDDIKVYKSVLNIPDDNIVKVLVAVLKGTGRIEIIDNETKEIIATTAIKSTTAPSQERFDIENSKYRKLEKYEIDQENFYTEMEMRGFNYSKVFKNVLRTTSDGTNGIVRWDNNWVTFIDSVLQLYAFGNDTRQAFVPVSIRKIVIDINKQENAVNESDGIRVIIDKSLNYISAGGLEIQGLQFARLPKEHEQSYMSNDVPTVVPNIDNSSTPLPVVLRLVLQIIIENNFSEKLQRIELVGDRDSNNMKLIQKAFLDVPEINWFKQDITSLDSATYGNILTIIISNANDYNIEEISNRLNEGKFLLMNLPNAKQDSYLNSVGKFGLMPVFLRKTENETVVLLRKIRLTRKIHKIHITESNKQSAEMICKSAKNLPDSERVAVLIQSNQNVNSAISEIVQQIELTGFNLSKIRIFLFHGVKGIEDSIAEEFYKHQLELDLLINILTPQKVWATLRRTTAIQNEKMCQTWAANQTSLNKPLSISWTEGRPLDSIGNLVQVEYSTINPQDLLIADGSFYVEGLEKSRIEQIGVGLEYSGIDQKLSRVMGITCGNSVANFVNVDPTWMWDVPKTWSFEDAATVPLSYVLAYWALIVKAEAVAKERVLVTNVCDGISLATINLALHKKCDVFVAYERESEKEMISLTFPQIQSNRLFKLTNNSFRDEILLQTKGEGVNVVIANQCEIKQLEVFFSAIKQNARAVVISDLNDSEIHGRVGMYIFLKELSFFSVVPKKILLSDLKIKKMLANMVQEGINIGSVKPLPRRVYQRESLAKALNTCLAKENLGKIVIKVAPKDAKTNKALAISRLHCSDRKSYLVIEGLTTFGLELIDWLITRGARQIVVASSMKVENGFQNSRINIWQGYGVKINLHTETDLAEQKNIKALFKDASSLGAIDAIFDLRRTNCNKGKFSSNALYSTTKILDQESRNLCSKLRLFVVCSVIANAGTLSNTRKTERYTITCSEQKLVDQIVQNRKKDGLPGLLVRLGLVNSTHTNLNSLTKNVVLPVVSKYVLKLDEILGTTENIVEVSSYDSFTDEVEEYVDRSKKKLSAEDTAKLLFRENIDKDYTINHVLKLIL</sequence>
<dbReference type="SUPFAM" id="SSF50129">
    <property type="entry name" value="GroES-like"/>
    <property type="match status" value="1"/>
</dbReference>
<dbReference type="Gene3D" id="3.40.47.10">
    <property type="match status" value="1"/>
</dbReference>
<feature type="region of interest" description="N-terminal hotdog fold" evidence="1">
    <location>
        <begin position="856"/>
        <end position="985"/>
    </location>
</feature>
<dbReference type="InterPro" id="IPR016036">
    <property type="entry name" value="Malonyl_transacylase_ACP-bd"/>
</dbReference>
<dbReference type="InterPro" id="IPR049900">
    <property type="entry name" value="PKS_mFAS_DH"/>
</dbReference>
<dbReference type="CDD" id="cd00833">
    <property type="entry name" value="PKS"/>
    <property type="match status" value="1"/>
</dbReference>
<dbReference type="SMART" id="SM00827">
    <property type="entry name" value="PKS_AT"/>
    <property type="match status" value="1"/>
</dbReference>
<accession>A0A7M7H4F7</accession>
<dbReference type="GO" id="GO:0016491">
    <property type="term" value="F:oxidoreductase activity"/>
    <property type="evidence" value="ECO:0007669"/>
    <property type="project" value="InterPro"/>
</dbReference>
<dbReference type="Gene3D" id="3.10.129.110">
    <property type="entry name" value="Polyketide synthase dehydratase"/>
    <property type="match status" value="1"/>
</dbReference>
<dbReference type="PANTHER" id="PTHR43775:SF23">
    <property type="entry name" value="FATTY ACID SYNTHASE 3"/>
    <property type="match status" value="1"/>
</dbReference>
<dbReference type="PROSITE" id="PS52019">
    <property type="entry name" value="PKS_MFAS_DH"/>
    <property type="match status" value="1"/>
</dbReference>
<dbReference type="InterPro" id="IPR050091">
    <property type="entry name" value="PKS_NRPS_Biosynth_Enz"/>
</dbReference>
<dbReference type="PROSITE" id="PS52004">
    <property type="entry name" value="KS3_2"/>
    <property type="match status" value="1"/>
</dbReference>
<dbReference type="InterPro" id="IPR001227">
    <property type="entry name" value="Ac_transferase_dom_sf"/>
</dbReference>
<dbReference type="PANTHER" id="PTHR43775">
    <property type="entry name" value="FATTY ACID SYNTHASE"/>
    <property type="match status" value="1"/>
</dbReference>
<evidence type="ECO:0000256" key="1">
    <source>
        <dbReference type="PROSITE-ProRule" id="PRU01363"/>
    </source>
</evidence>
<dbReference type="SMART" id="SM00825">
    <property type="entry name" value="PKS_KS"/>
    <property type="match status" value="1"/>
</dbReference>
<dbReference type="OrthoDB" id="329835at2759"/>
<dbReference type="InterPro" id="IPR011032">
    <property type="entry name" value="GroES-like_sf"/>
</dbReference>
<feature type="region of interest" description="C-terminal hotdog fold" evidence="1">
    <location>
        <begin position="1001"/>
        <end position="1123"/>
    </location>
</feature>
<dbReference type="RefSeq" id="XP_008207677.2">
    <property type="nucleotide sequence ID" value="XM_008209455.4"/>
</dbReference>
<dbReference type="SUPFAM" id="SSF53901">
    <property type="entry name" value="Thiolase-like"/>
    <property type="match status" value="1"/>
</dbReference>
<dbReference type="InterPro" id="IPR014043">
    <property type="entry name" value="Acyl_transferase_dom"/>
</dbReference>
<dbReference type="InterPro" id="IPR020843">
    <property type="entry name" value="ER"/>
</dbReference>
<dbReference type="InterPro" id="IPR014031">
    <property type="entry name" value="Ketoacyl_synth_C"/>
</dbReference>
<dbReference type="InterPro" id="IPR032821">
    <property type="entry name" value="PKS_assoc"/>
</dbReference>
<dbReference type="Gene3D" id="3.40.366.10">
    <property type="entry name" value="Malonyl-Coenzyme A Acyl Carrier Protein, domain 2"/>
    <property type="match status" value="1"/>
</dbReference>
<proteinExistence type="predicted"/>
<dbReference type="Pfam" id="PF16197">
    <property type="entry name" value="KAsynt_C_assoc"/>
    <property type="match status" value="1"/>
</dbReference>
<feature type="domain" description="PKS/mFAS DH" evidence="3">
    <location>
        <begin position="856"/>
        <end position="1123"/>
    </location>
</feature>
<evidence type="ECO:0000259" key="2">
    <source>
        <dbReference type="PROSITE" id="PS52004"/>
    </source>
</evidence>
<dbReference type="GO" id="GO:0004312">
    <property type="term" value="F:fatty acid synthase activity"/>
    <property type="evidence" value="ECO:0007669"/>
    <property type="project" value="TreeGrafter"/>
</dbReference>
<dbReference type="Pfam" id="PF08659">
    <property type="entry name" value="KR"/>
    <property type="match status" value="1"/>
</dbReference>
<dbReference type="SMART" id="SM00829">
    <property type="entry name" value="PKS_ER"/>
    <property type="match status" value="1"/>
</dbReference>
<dbReference type="SMR" id="A0A7M7H4F7"/>
<dbReference type="Pfam" id="PF00698">
    <property type="entry name" value="Acyl_transf_1"/>
    <property type="match status" value="1"/>
</dbReference>
<dbReference type="Gene3D" id="3.40.50.720">
    <property type="entry name" value="NAD(P)-binding Rossmann-like Domain"/>
    <property type="match status" value="1"/>
</dbReference>
<dbReference type="InterPro" id="IPR020841">
    <property type="entry name" value="PKS_Beta-ketoAc_synthase_dom"/>
</dbReference>
<dbReference type="InterPro" id="IPR013968">
    <property type="entry name" value="PKS_KR"/>
</dbReference>
<dbReference type="Pfam" id="PF02801">
    <property type="entry name" value="Ketoacyl-synt_C"/>
    <property type="match status" value="1"/>
</dbReference>
<name>A0A7M7H4F7_NASVI</name>
<reference evidence="4" key="1">
    <citation type="submission" date="2021-01" db="UniProtKB">
        <authorList>
            <consortium name="EnsemblMetazoa"/>
        </authorList>
    </citation>
    <scope>IDENTIFICATION</scope>
</reference>
<evidence type="ECO:0000313" key="5">
    <source>
        <dbReference type="Proteomes" id="UP000002358"/>
    </source>
</evidence>
<dbReference type="Pfam" id="PF00109">
    <property type="entry name" value="ketoacyl-synt"/>
    <property type="match status" value="1"/>
</dbReference>
<protein>
    <submittedName>
        <fullName evidence="4">Uncharacterized protein</fullName>
    </submittedName>
</protein>
<dbReference type="EnsemblMetazoa" id="XM_008209455">
    <property type="protein sequence ID" value="XP_008207677"/>
    <property type="gene ID" value="LOC100678737"/>
</dbReference>
<evidence type="ECO:0000313" key="4">
    <source>
        <dbReference type="EnsemblMetazoa" id="XP_008207677"/>
    </source>
</evidence>